<proteinExistence type="predicted"/>
<dbReference type="AlphaFoldDB" id="A0A8J5KWM2"/>
<gene>
    <name evidence="1" type="ORF">ZIOFF_043743</name>
</gene>
<sequence length="116" mass="12724">MAEVEKGATWVATTQADLEGAFLLLHRIMEREEDGVGAAAGKTAGSSGSCTRKNVRPLKCGRNTKLLNRALKVQVDRDLKASVFQTSRKAKPIEKLEAAYRAFLVCSTKRSNKEDQ</sequence>
<evidence type="ECO:0000313" key="2">
    <source>
        <dbReference type="Proteomes" id="UP000734854"/>
    </source>
</evidence>
<reference evidence="1 2" key="1">
    <citation type="submission" date="2020-08" db="EMBL/GenBank/DDBJ databases">
        <title>Plant Genome Project.</title>
        <authorList>
            <person name="Zhang R.-G."/>
        </authorList>
    </citation>
    <scope>NUCLEOTIDE SEQUENCE [LARGE SCALE GENOMIC DNA]</scope>
    <source>
        <tissue evidence="1">Rhizome</tissue>
    </source>
</reference>
<protein>
    <submittedName>
        <fullName evidence="1">Uncharacterized protein</fullName>
    </submittedName>
</protein>
<organism evidence="1 2">
    <name type="scientific">Zingiber officinale</name>
    <name type="common">Ginger</name>
    <name type="synonym">Amomum zingiber</name>
    <dbReference type="NCBI Taxonomy" id="94328"/>
    <lineage>
        <taxon>Eukaryota</taxon>
        <taxon>Viridiplantae</taxon>
        <taxon>Streptophyta</taxon>
        <taxon>Embryophyta</taxon>
        <taxon>Tracheophyta</taxon>
        <taxon>Spermatophyta</taxon>
        <taxon>Magnoliopsida</taxon>
        <taxon>Liliopsida</taxon>
        <taxon>Zingiberales</taxon>
        <taxon>Zingiberaceae</taxon>
        <taxon>Zingiber</taxon>
    </lineage>
</organism>
<accession>A0A8J5KWM2</accession>
<dbReference type="Proteomes" id="UP000734854">
    <property type="component" value="Unassembled WGS sequence"/>
</dbReference>
<keyword evidence="2" id="KW-1185">Reference proteome</keyword>
<name>A0A8J5KWM2_ZINOF</name>
<dbReference type="EMBL" id="JACMSC010000012">
    <property type="protein sequence ID" value="KAG6495912.1"/>
    <property type="molecule type" value="Genomic_DNA"/>
</dbReference>
<evidence type="ECO:0000313" key="1">
    <source>
        <dbReference type="EMBL" id="KAG6495912.1"/>
    </source>
</evidence>
<comment type="caution">
    <text evidence="1">The sequence shown here is derived from an EMBL/GenBank/DDBJ whole genome shotgun (WGS) entry which is preliminary data.</text>
</comment>